<proteinExistence type="predicted"/>
<evidence type="ECO:0000256" key="1">
    <source>
        <dbReference type="SAM" id="MobiDB-lite"/>
    </source>
</evidence>
<dbReference type="Proteomes" id="UP001066276">
    <property type="component" value="Chromosome 1_2"/>
</dbReference>
<name>A0AAV7W8Z2_PLEWA</name>
<accession>A0AAV7W8Z2</accession>
<feature type="region of interest" description="Disordered" evidence="1">
    <location>
        <begin position="1"/>
        <end position="84"/>
    </location>
</feature>
<dbReference type="EMBL" id="JANPWB010000002">
    <property type="protein sequence ID" value="KAJ1209564.1"/>
    <property type="molecule type" value="Genomic_DNA"/>
</dbReference>
<comment type="caution">
    <text evidence="2">The sequence shown here is derived from an EMBL/GenBank/DDBJ whole genome shotgun (WGS) entry which is preliminary data.</text>
</comment>
<evidence type="ECO:0000313" key="3">
    <source>
        <dbReference type="Proteomes" id="UP001066276"/>
    </source>
</evidence>
<sequence length="166" mass="18070">MGASWSHVGPTRPLPLLPSAGRRAGPTSRTPLPTAAFLFGAPGGQNSSRHPRTARGSQSRRHPGESPGVSSAQPRASSAPTCRRLQSATPHHCLRRRRSACVSGFRADLKRAPRLLPLRRTEVLLGTKIRRCRFPPDQTIPVCVISPAGPRGELYFKISCQARRSR</sequence>
<organism evidence="2 3">
    <name type="scientific">Pleurodeles waltl</name>
    <name type="common">Iberian ribbed newt</name>
    <dbReference type="NCBI Taxonomy" id="8319"/>
    <lineage>
        <taxon>Eukaryota</taxon>
        <taxon>Metazoa</taxon>
        <taxon>Chordata</taxon>
        <taxon>Craniata</taxon>
        <taxon>Vertebrata</taxon>
        <taxon>Euteleostomi</taxon>
        <taxon>Amphibia</taxon>
        <taxon>Batrachia</taxon>
        <taxon>Caudata</taxon>
        <taxon>Salamandroidea</taxon>
        <taxon>Salamandridae</taxon>
        <taxon>Pleurodelinae</taxon>
        <taxon>Pleurodeles</taxon>
    </lineage>
</organism>
<keyword evidence="3" id="KW-1185">Reference proteome</keyword>
<feature type="compositionally biased region" description="Basic residues" evidence="1">
    <location>
        <begin position="49"/>
        <end position="61"/>
    </location>
</feature>
<evidence type="ECO:0000313" key="2">
    <source>
        <dbReference type="EMBL" id="KAJ1209564.1"/>
    </source>
</evidence>
<dbReference type="AlphaFoldDB" id="A0AAV7W8Z2"/>
<protein>
    <submittedName>
        <fullName evidence="2">Uncharacterized protein</fullName>
    </submittedName>
</protein>
<reference evidence="2" key="1">
    <citation type="journal article" date="2022" name="bioRxiv">
        <title>Sequencing and chromosome-scale assembly of the giantPleurodeles waltlgenome.</title>
        <authorList>
            <person name="Brown T."/>
            <person name="Elewa A."/>
            <person name="Iarovenko S."/>
            <person name="Subramanian E."/>
            <person name="Araus A.J."/>
            <person name="Petzold A."/>
            <person name="Susuki M."/>
            <person name="Suzuki K.-i.T."/>
            <person name="Hayashi T."/>
            <person name="Toyoda A."/>
            <person name="Oliveira C."/>
            <person name="Osipova E."/>
            <person name="Leigh N.D."/>
            <person name="Simon A."/>
            <person name="Yun M.H."/>
        </authorList>
    </citation>
    <scope>NUCLEOTIDE SEQUENCE</scope>
    <source>
        <strain evidence="2">20211129_DDA</strain>
        <tissue evidence="2">Liver</tissue>
    </source>
</reference>
<gene>
    <name evidence="2" type="ORF">NDU88_004938</name>
</gene>
<feature type="compositionally biased region" description="Polar residues" evidence="1">
    <location>
        <begin position="68"/>
        <end position="84"/>
    </location>
</feature>